<dbReference type="InterPro" id="IPR036063">
    <property type="entry name" value="Smr_dom_sf"/>
</dbReference>
<dbReference type="SUPFAM" id="SSF160443">
    <property type="entry name" value="SMR domain-like"/>
    <property type="match status" value="1"/>
</dbReference>
<keyword evidence="8 9" id="KW-0238">DNA-binding</keyword>
<dbReference type="SUPFAM" id="SSF48334">
    <property type="entry name" value="DNA repair protein MutS, domain III"/>
    <property type="match status" value="1"/>
</dbReference>
<dbReference type="Pfam" id="PF01713">
    <property type="entry name" value="Smr"/>
    <property type="match status" value="1"/>
</dbReference>
<dbReference type="Proteomes" id="UP000051166">
    <property type="component" value="Unassembled WGS sequence"/>
</dbReference>
<dbReference type="InterPro" id="IPR000432">
    <property type="entry name" value="DNA_mismatch_repair_MutS_C"/>
</dbReference>
<dbReference type="EC" id="3.1.-.-" evidence="9"/>
<dbReference type="GO" id="GO:0006298">
    <property type="term" value="P:mismatch repair"/>
    <property type="evidence" value="ECO:0007669"/>
    <property type="project" value="InterPro"/>
</dbReference>
<keyword evidence="5 9" id="KW-0378">Hydrolase</keyword>
<dbReference type="InterPro" id="IPR046893">
    <property type="entry name" value="MSSS"/>
</dbReference>
<evidence type="ECO:0000256" key="3">
    <source>
        <dbReference type="ARBA" id="ARBA00022741"/>
    </source>
</evidence>
<dbReference type="GO" id="GO:0140664">
    <property type="term" value="F:ATP-dependent DNA damage sensor activity"/>
    <property type="evidence" value="ECO:0007669"/>
    <property type="project" value="InterPro"/>
</dbReference>
<dbReference type="EMBL" id="AZFQ01000052">
    <property type="protein sequence ID" value="KRL97493.1"/>
    <property type="molecule type" value="Genomic_DNA"/>
</dbReference>
<accession>A0A0R1V3W2</accession>
<gene>
    <name evidence="9" type="primary">mutS2</name>
    <name evidence="9" type="synonym">rqcU</name>
    <name evidence="12" type="ORF">FD50_GL001478</name>
</gene>
<dbReference type="EC" id="3.6.4.-" evidence="9"/>
<dbReference type="InterPro" id="IPR007696">
    <property type="entry name" value="DNA_mismatch_repair_MutS_core"/>
</dbReference>
<evidence type="ECO:0000256" key="6">
    <source>
        <dbReference type="ARBA" id="ARBA00022840"/>
    </source>
</evidence>
<comment type="caution">
    <text evidence="12">The sequence shown here is derived from an EMBL/GenBank/DDBJ whole genome shotgun (WGS) entry which is preliminary data.</text>
</comment>
<evidence type="ECO:0000256" key="8">
    <source>
        <dbReference type="ARBA" id="ARBA00023125"/>
    </source>
</evidence>
<comment type="subunit">
    <text evidence="9">Homodimer. Binds to stalled ribosomes, contacting rRNA.</text>
</comment>
<dbReference type="Pfam" id="PF00488">
    <property type="entry name" value="MutS_V"/>
    <property type="match status" value="1"/>
</dbReference>
<dbReference type="PIRSF" id="PIRSF005814">
    <property type="entry name" value="MutS_YshD"/>
    <property type="match status" value="1"/>
</dbReference>
<dbReference type="PROSITE" id="PS00486">
    <property type="entry name" value="DNA_MISMATCH_REPAIR_2"/>
    <property type="match status" value="1"/>
</dbReference>
<dbReference type="PANTHER" id="PTHR48466">
    <property type="entry name" value="OS10G0509000 PROTEIN-RELATED"/>
    <property type="match status" value="1"/>
</dbReference>
<evidence type="ECO:0000256" key="1">
    <source>
        <dbReference type="ARBA" id="ARBA00022722"/>
    </source>
</evidence>
<proteinExistence type="inferred from homology"/>
<dbReference type="GO" id="GO:0016887">
    <property type="term" value="F:ATP hydrolysis activity"/>
    <property type="evidence" value="ECO:0007669"/>
    <property type="project" value="InterPro"/>
</dbReference>
<dbReference type="GO" id="GO:0004519">
    <property type="term" value="F:endonuclease activity"/>
    <property type="evidence" value="ECO:0007669"/>
    <property type="project" value="UniProtKB-UniRule"/>
</dbReference>
<keyword evidence="4 9" id="KW-0255">Endonuclease</keyword>
<feature type="binding site" evidence="9">
    <location>
        <begin position="329"/>
        <end position="336"/>
    </location>
    <ligand>
        <name>ATP</name>
        <dbReference type="ChEBI" id="CHEBI:30616"/>
    </ligand>
</feature>
<dbReference type="InterPro" id="IPR005747">
    <property type="entry name" value="MutS2"/>
</dbReference>
<dbReference type="HAMAP" id="MF_00092">
    <property type="entry name" value="MutS2"/>
    <property type="match status" value="1"/>
</dbReference>
<dbReference type="STRING" id="1423801.FD50_GL001478"/>
<dbReference type="InterPro" id="IPR027417">
    <property type="entry name" value="P-loop_NTPase"/>
</dbReference>
<dbReference type="SMART" id="SM00533">
    <property type="entry name" value="MUTSd"/>
    <property type="match status" value="1"/>
</dbReference>
<name>A0A0R1V3W2_9LACO</name>
<dbReference type="FunFam" id="3.40.50.300:FF:000830">
    <property type="entry name" value="Endonuclease MutS2"/>
    <property type="match status" value="1"/>
</dbReference>
<dbReference type="CDD" id="cd03280">
    <property type="entry name" value="ABC_MutS2"/>
    <property type="match status" value="1"/>
</dbReference>
<dbReference type="Pfam" id="PF20297">
    <property type="entry name" value="MSSS"/>
    <property type="match status" value="1"/>
</dbReference>
<feature type="domain" description="Smr" evidence="11">
    <location>
        <begin position="706"/>
        <end position="781"/>
    </location>
</feature>
<evidence type="ECO:0000313" key="13">
    <source>
        <dbReference type="Proteomes" id="UP000051166"/>
    </source>
</evidence>
<evidence type="ECO:0000256" key="7">
    <source>
        <dbReference type="ARBA" id="ARBA00022884"/>
    </source>
</evidence>
<evidence type="ECO:0000313" key="12">
    <source>
        <dbReference type="EMBL" id="KRL97493.1"/>
    </source>
</evidence>
<comment type="similarity">
    <text evidence="9">Belongs to the DNA mismatch repair MutS family. MutS2 subfamily.</text>
</comment>
<dbReference type="InterPro" id="IPR045076">
    <property type="entry name" value="MutS"/>
</dbReference>
<feature type="coiled-coil region" evidence="10">
    <location>
        <begin position="510"/>
        <end position="594"/>
    </location>
</feature>
<dbReference type="PATRIC" id="fig|1423801.4.peg.1516"/>
<sequence>MLTLEYDKIKNNLRQFVTTPMGERQVTKMEPQTQRADVADLLAQTKDGADILRLKGEIPIPKLLEIKQYLKRLDIGATLNGKELAAIGRVLRATNEVRLFFMKLDDEELKLASLYEVAARLQVLPEVNKRLLSAIEADGYVTDEASTLLASLRRAISTTENQLRAKLNTLIHGNSAKYLSDAVITIRNDRYVIPVKQEYRTRFGGVVHDQSASGQTLFIEPREIVELNNRLKQQQLSEKDEIARILQELSELVAPYTPELEDNAGILGVFDFVNAKAKYASTLNATEPLLSAENDVYLRHVWHPLLLQKQAVKNDIMLGRDYKAIVVTGPNTGGKTITLKTLGLVQLMGQSGLFIPAFEESRIGIFTEIFADIGDEQSIEQSLSTFSAHMTNIVSILDRIDEHSLVLFDELGAGTDPQEGAALAIAILDYVGAQSSYVVATTHYPELKAYGYERPQTINASMEFDSETLRPTYRLLIGIPGRSNALEISQRLGLQPQIIAQARQLTAGQNQDLNDMIQDLVEKRHQAEEETVGLHHELTKAQQLHQELEAKYETFLQQKNTQLEQARQQANEIVAQATRKSDELIAELRQLRLHASSSVKENQLIDAKTRMNQLRQPTNLKQNRVLRHAKAQQQLRPNDDVLVKSYGQRGVLIRKATEHEWDVQIGILKMRVNDTDLEKIKVAPEKNKKIRTTLSSGSQAHVSTSLDLRGKRYEEALVEVDRYLDAAILAGYPSVTIIHGKGTGALRKGITDYLAQSSSVKSFNFAPPSAGGNGATVVYFK</sequence>
<evidence type="ECO:0000259" key="11">
    <source>
        <dbReference type="PROSITE" id="PS50828"/>
    </source>
</evidence>
<keyword evidence="7 9" id="KW-0694">RNA-binding</keyword>
<keyword evidence="10" id="KW-0175">Coiled coil</keyword>
<dbReference type="Gene3D" id="3.40.50.300">
    <property type="entry name" value="P-loop containing nucleotide triphosphate hydrolases"/>
    <property type="match status" value="1"/>
</dbReference>
<dbReference type="SMART" id="SM00463">
    <property type="entry name" value="SMR"/>
    <property type="match status" value="1"/>
</dbReference>
<dbReference type="NCBIfam" id="TIGR01069">
    <property type="entry name" value="mutS2"/>
    <property type="match status" value="1"/>
</dbReference>
<protein>
    <recommendedName>
        <fullName evidence="9">Endonuclease MutS2</fullName>
        <ecNumber evidence="9">3.1.-.-</ecNumber>
    </recommendedName>
    <alternativeName>
        <fullName evidence="9">Ribosome-associated protein quality control-upstream factor</fullName>
        <shortName evidence="9">RQC-upstream factor</shortName>
        <shortName evidence="9">RqcU</shortName>
        <ecNumber evidence="9">3.6.4.-</ecNumber>
    </alternativeName>
</protein>
<keyword evidence="13" id="KW-1185">Reference proteome</keyword>
<dbReference type="GO" id="GO:0030983">
    <property type="term" value="F:mismatched DNA binding"/>
    <property type="evidence" value="ECO:0007669"/>
    <property type="project" value="InterPro"/>
</dbReference>
<dbReference type="GO" id="GO:0019843">
    <property type="term" value="F:rRNA binding"/>
    <property type="evidence" value="ECO:0007669"/>
    <property type="project" value="UniProtKB-UniRule"/>
</dbReference>
<dbReference type="GO" id="GO:0043023">
    <property type="term" value="F:ribosomal large subunit binding"/>
    <property type="evidence" value="ECO:0007669"/>
    <property type="project" value="UniProtKB-UniRule"/>
</dbReference>
<dbReference type="PROSITE" id="PS50828">
    <property type="entry name" value="SMR"/>
    <property type="match status" value="1"/>
</dbReference>
<keyword evidence="2 9" id="KW-0699">rRNA-binding</keyword>
<dbReference type="SUPFAM" id="SSF52540">
    <property type="entry name" value="P-loop containing nucleoside triphosphate hydrolases"/>
    <property type="match status" value="1"/>
</dbReference>
<dbReference type="Gene3D" id="3.30.1370.110">
    <property type="match status" value="1"/>
</dbReference>
<organism evidence="12 13">
    <name type="scientific">Liquorilactobacillus satsumensis DSM 16230 = JCM 12392</name>
    <dbReference type="NCBI Taxonomy" id="1423801"/>
    <lineage>
        <taxon>Bacteria</taxon>
        <taxon>Bacillati</taxon>
        <taxon>Bacillota</taxon>
        <taxon>Bacilli</taxon>
        <taxon>Lactobacillales</taxon>
        <taxon>Lactobacillaceae</taxon>
        <taxon>Liquorilactobacillus</taxon>
    </lineage>
</organism>
<comment type="function">
    <text evidence="9">Endonuclease that is involved in the suppression of homologous recombination and thus may have a key role in the control of bacterial genetic diversity.</text>
</comment>
<evidence type="ECO:0000256" key="2">
    <source>
        <dbReference type="ARBA" id="ARBA00022730"/>
    </source>
</evidence>
<evidence type="ECO:0000256" key="4">
    <source>
        <dbReference type="ARBA" id="ARBA00022759"/>
    </source>
</evidence>
<dbReference type="InterPro" id="IPR002625">
    <property type="entry name" value="Smr_dom"/>
</dbReference>
<comment type="function">
    <text evidence="9">Acts as a ribosome collision sensor, splitting the ribosome into its 2 subunits. Detects stalled/collided 70S ribosomes which it binds and splits by an ATP-hydrolysis driven conformational change. Acts upstream of the ribosome quality control system (RQC), a ribosome-associated complex that mediates the extraction of incompletely synthesized nascent chains from stalled ribosomes and their subsequent degradation. Probably generates substrates for RQC.</text>
</comment>
<keyword evidence="6 9" id="KW-0067">ATP-binding</keyword>
<evidence type="ECO:0000256" key="9">
    <source>
        <dbReference type="HAMAP-Rule" id="MF_00092"/>
    </source>
</evidence>
<dbReference type="PANTHER" id="PTHR48466:SF2">
    <property type="entry name" value="OS10G0509000 PROTEIN"/>
    <property type="match status" value="1"/>
</dbReference>
<keyword evidence="3 9" id="KW-0547">Nucleotide-binding</keyword>
<evidence type="ECO:0000256" key="10">
    <source>
        <dbReference type="SAM" id="Coils"/>
    </source>
</evidence>
<dbReference type="GO" id="GO:0045910">
    <property type="term" value="P:negative regulation of DNA recombination"/>
    <property type="evidence" value="ECO:0007669"/>
    <property type="project" value="InterPro"/>
</dbReference>
<dbReference type="SMART" id="SM00534">
    <property type="entry name" value="MUTSac"/>
    <property type="match status" value="1"/>
</dbReference>
<reference evidence="12 13" key="1">
    <citation type="journal article" date="2015" name="Genome Announc.">
        <title>Expanding the biotechnology potential of lactobacilli through comparative genomics of 213 strains and associated genera.</title>
        <authorList>
            <person name="Sun Z."/>
            <person name="Harris H.M."/>
            <person name="McCann A."/>
            <person name="Guo C."/>
            <person name="Argimon S."/>
            <person name="Zhang W."/>
            <person name="Yang X."/>
            <person name="Jeffery I.B."/>
            <person name="Cooney J.C."/>
            <person name="Kagawa T.F."/>
            <person name="Liu W."/>
            <person name="Song Y."/>
            <person name="Salvetti E."/>
            <person name="Wrobel A."/>
            <person name="Rasinkangas P."/>
            <person name="Parkhill J."/>
            <person name="Rea M.C."/>
            <person name="O'Sullivan O."/>
            <person name="Ritari J."/>
            <person name="Douillard F.P."/>
            <person name="Paul Ross R."/>
            <person name="Yang R."/>
            <person name="Briner A.E."/>
            <person name="Felis G.E."/>
            <person name="de Vos W.M."/>
            <person name="Barrangou R."/>
            <person name="Klaenhammer T.R."/>
            <person name="Caufield P.W."/>
            <person name="Cui Y."/>
            <person name="Zhang H."/>
            <person name="O'Toole P.W."/>
        </authorList>
    </citation>
    <scope>NUCLEOTIDE SEQUENCE [LARGE SCALE GENOMIC DNA]</scope>
    <source>
        <strain evidence="12 13">DSM 16230</strain>
    </source>
</reference>
<dbReference type="AlphaFoldDB" id="A0A0R1V3W2"/>
<keyword evidence="1 9" id="KW-0540">Nuclease</keyword>
<dbReference type="GO" id="GO:0072344">
    <property type="term" value="P:rescue of stalled ribosome"/>
    <property type="evidence" value="ECO:0007669"/>
    <property type="project" value="UniProtKB-UniRule"/>
</dbReference>
<dbReference type="InterPro" id="IPR036187">
    <property type="entry name" value="DNA_mismatch_repair_MutS_sf"/>
</dbReference>
<evidence type="ECO:0000256" key="5">
    <source>
        <dbReference type="ARBA" id="ARBA00022801"/>
    </source>
</evidence>
<dbReference type="GO" id="GO:0005524">
    <property type="term" value="F:ATP binding"/>
    <property type="evidence" value="ECO:0007669"/>
    <property type="project" value="UniProtKB-UniRule"/>
</dbReference>